<dbReference type="RefSeq" id="WP_209592674.1">
    <property type="nucleotide sequence ID" value="NZ_JAGJCF010000001.1"/>
</dbReference>
<sequence>MLFFMHHGRGSRSERSERETWDSGAHRCRRKDATADCDPDGNPFGYLFDAEDTPTHTASQIKQLANEITANAVEPAERDSNLPPVFTYLSQFIDHDLTANTDRDTSLSEIGPEDADLTPLPRDKVLCFLGNLRKGSLGLDSVYGDGPELSLTPEQQEVVQKLQSAMRWMSGPFVGKLRLARPGSKSHQGAVDIPLPADDGIQAADLLRLGNIIGELISADDLRKLPNEMAKIFFVDETLNEPQKARAIIGDMRNDENLIVAQLQTAFIRLHNVIVDWLRSQGMAEDDLFSEARELVRYHYQWLVLNVFLPTICNKHIVQRAINNAAPLYTQFLKQFDGVSHASMPMPLEFSVAAYRYGHSMIRESYDYNRNFGLEANAAPELTFREAFQFTGGGGLNGVNDGNLPADLLIEWVRYVMPIASQPQPSGKTPRRAARKIDSHLNFELNNMVNEENVGVFQRLAERNLRRAQRLNVGTGQQLFKALGSSAYSDLIEAVDTSEIMPPFDNQTPLWLYVLKEAEKKGGDRLGSVGSAIVADTLVGLVINDPKSYWQVKGSQWHPRDGAKPNGFELSSLENLFCATGQI</sequence>
<accession>A0ABS4BE68</accession>
<dbReference type="SUPFAM" id="SSF48113">
    <property type="entry name" value="Heme-dependent peroxidases"/>
    <property type="match status" value="1"/>
</dbReference>
<keyword evidence="2" id="KW-0964">Secreted</keyword>
<protein>
    <recommendedName>
        <fullName evidence="7">Peroxidase</fullName>
    </recommendedName>
</protein>
<dbReference type="PROSITE" id="PS50292">
    <property type="entry name" value="PEROXIDASE_3"/>
    <property type="match status" value="1"/>
</dbReference>
<keyword evidence="6" id="KW-1185">Reference proteome</keyword>
<feature type="compositionally biased region" description="Basic residues" evidence="4">
    <location>
        <begin position="1"/>
        <end position="10"/>
    </location>
</feature>
<evidence type="ECO:0000313" key="5">
    <source>
        <dbReference type="EMBL" id="MBP0614255.1"/>
    </source>
</evidence>
<feature type="compositionally biased region" description="Basic and acidic residues" evidence="4">
    <location>
        <begin position="11"/>
        <end position="24"/>
    </location>
</feature>
<comment type="caution">
    <text evidence="5">The sequence shown here is derived from an EMBL/GenBank/DDBJ whole genome shotgun (WGS) entry which is preliminary data.</text>
</comment>
<name>A0ABS4BE68_9HYPH</name>
<dbReference type="InterPro" id="IPR037120">
    <property type="entry name" value="Haem_peroxidase_sf_animal"/>
</dbReference>
<gene>
    <name evidence="5" type="ORF">J6595_01445</name>
</gene>
<reference evidence="5 6" key="1">
    <citation type="submission" date="2021-04" db="EMBL/GenBank/DDBJ databases">
        <title>Whole genome sequence of Jiella sp. KSK16Y-1.</title>
        <authorList>
            <person name="Tuo L."/>
        </authorList>
    </citation>
    <scope>NUCLEOTIDE SEQUENCE [LARGE SCALE GENOMIC DNA]</scope>
    <source>
        <strain evidence="5 6">KSK16Y-1</strain>
    </source>
</reference>
<evidence type="ECO:0000256" key="1">
    <source>
        <dbReference type="ARBA" id="ARBA00004613"/>
    </source>
</evidence>
<dbReference type="EMBL" id="JAGJCF010000001">
    <property type="protein sequence ID" value="MBP0614255.1"/>
    <property type="molecule type" value="Genomic_DNA"/>
</dbReference>
<dbReference type="PRINTS" id="PR00457">
    <property type="entry name" value="ANPEROXIDASE"/>
</dbReference>
<evidence type="ECO:0000256" key="2">
    <source>
        <dbReference type="ARBA" id="ARBA00022525"/>
    </source>
</evidence>
<evidence type="ECO:0000256" key="3">
    <source>
        <dbReference type="ARBA" id="ARBA00023180"/>
    </source>
</evidence>
<evidence type="ECO:0000256" key="4">
    <source>
        <dbReference type="SAM" id="MobiDB-lite"/>
    </source>
</evidence>
<dbReference type="PANTHER" id="PTHR11475:SF4">
    <property type="entry name" value="CHORION PEROXIDASE"/>
    <property type="match status" value="1"/>
</dbReference>
<keyword evidence="3" id="KW-0325">Glycoprotein</keyword>
<evidence type="ECO:0000313" key="6">
    <source>
        <dbReference type="Proteomes" id="UP000678276"/>
    </source>
</evidence>
<feature type="region of interest" description="Disordered" evidence="4">
    <location>
        <begin position="1"/>
        <end position="24"/>
    </location>
</feature>
<dbReference type="Pfam" id="PF03098">
    <property type="entry name" value="An_peroxidase"/>
    <property type="match status" value="1"/>
</dbReference>
<dbReference type="PANTHER" id="PTHR11475">
    <property type="entry name" value="OXIDASE/PEROXIDASE"/>
    <property type="match status" value="1"/>
</dbReference>
<dbReference type="Proteomes" id="UP000678276">
    <property type="component" value="Unassembled WGS sequence"/>
</dbReference>
<comment type="subcellular location">
    <subcellularLocation>
        <location evidence="1">Secreted</location>
    </subcellularLocation>
</comment>
<dbReference type="Gene3D" id="1.10.640.10">
    <property type="entry name" value="Haem peroxidase domain superfamily, animal type"/>
    <property type="match status" value="1"/>
</dbReference>
<proteinExistence type="predicted"/>
<dbReference type="InterPro" id="IPR019791">
    <property type="entry name" value="Haem_peroxidase_animal"/>
</dbReference>
<evidence type="ECO:0008006" key="7">
    <source>
        <dbReference type="Google" id="ProtNLM"/>
    </source>
</evidence>
<organism evidence="5 6">
    <name type="scientific">Jiella mangrovi</name>
    <dbReference type="NCBI Taxonomy" id="2821407"/>
    <lineage>
        <taxon>Bacteria</taxon>
        <taxon>Pseudomonadati</taxon>
        <taxon>Pseudomonadota</taxon>
        <taxon>Alphaproteobacteria</taxon>
        <taxon>Hyphomicrobiales</taxon>
        <taxon>Aurantimonadaceae</taxon>
        <taxon>Jiella</taxon>
    </lineage>
</organism>
<dbReference type="InterPro" id="IPR010255">
    <property type="entry name" value="Haem_peroxidase_sf"/>
</dbReference>